<dbReference type="EMBL" id="JADUOV010000008">
    <property type="protein sequence ID" value="MBH1790726.1"/>
    <property type="molecule type" value="Genomic_DNA"/>
</dbReference>
<evidence type="ECO:0000313" key="3">
    <source>
        <dbReference type="Proteomes" id="UP000634179"/>
    </source>
</evidence>
<dbReference type="AlphaFoldDB" id="A0A2J0TWY4"/>
<protein>
    <submittedName>
        <fullName evidence="2">Uncharacterized protein</fullName>
    </submittedName>
</protein>
<evidence type="ECO:0000313" key="1">
    <source>
        <dbReference type="EMBL" id="EKT4092667.1"/>
    </source>
</evidence>
<name>A0A2J0TWY4_STEMA</name>
<dbReference type="RefSeq" id="WP_006375976.1">
    <property type="nucleotide sequence ID" value="NZ_CP027562.1"/>
</dbReference>
<evidence type="ECO:0000313" key="2">
    <source>
        <dbReference type="EMBL" id="MBH1790726.1"/>
    </source>
</evidence>
<accession>A0A2J0TWY4</accession>
<organism evidence="2 3">
    <name type="scientific">Stenotrophomonas maltophilia</name>
    <name type="common">Pseudomonas maltophilia</name>
    <name type="synonym">Xanthomonas maltophilia</name>
    <dbReference type="NCBI Taxonomy" id="40324"/>
    <lineage>
        <taxon>Bacteria</taxon>
        <taxon>Pseudomonadati</taxon>
        <taxon>Pseudomonadota</taxon>
        <taxon>Gammaproteobacteria</taxon>
        <taxon>Lysobacterales</taxon>
        <taxon>Lysobacteraceae</taxon>
        <taxon>Stenotrophomonas</taxon>
        <taxon>Stenotrophomonas maltophilia group</taxon>
    </lineage>
</organism>
<sequence length="243" mass="26757">MALTAADAYRRAIDRFLGKLSGTENVGQMEKKIADHLRLAKQRPKVDVALSFNEAAGVLAISTAQLQHLLKEHSPKGTLFTVKGTRKRSTTLVPLMAWAAELKAKGLWKPLSERGVAIDTLLTAELPFLVAKGSKAKQFFLEPLTDQPISDALIRQLQALGVQIGLGIRVCTLTEAFAQPWQNPDVKRQWVDAFNNAAQAQASRLRDLAQQLDASRAGVIEQALHERLQPAPPKMPDKRNGRM</sequence>
<reference evidence="1" key="2">
    <citation type="submission" date="2022-07" db="EMBL/GenBank/DDBJ databases">
        <authorList>
            <consortium name="DAFM: The Division of Animal and Food Microbiology"/>
        </authorList>
    </citation>
    <scope>NUCLEOTIDE SEQUENCE</scope>
    <source>
        <strain evidence="1">19MO01SH01-2</strain>
    </source>
</reference>
<dbReference type="Proteomes" id="UP000634179">
    <property type="component" value="Unassembled WGS sequence"/>
</dbReference>
<dbReference type="Proteomes" id="UP001218208">
    <property type="component" value="Unassembled WGS sequence"/>
</dbReference>
<dbReference type="EMBL" id="ABLOJW010000010">
    <property type="protein sequence ID" value="EKT4092667.1"/>
    <property type="molecule type" value="Genomic_DNA"/>
</dbReference>
<proteinExistence type="predicted"/>
<reference evidence="2" key="1">
    <citation type="submission" date="2020-11" db="EMBL/GenBank/DDBJ databases">
        <title>Enhanced detection system for hospital associated transmission using whole genome sequencing surveillance.</title>
        <authorList>
            <person name="Harrison L.H."/>
            <person name="Van Tyne D."/>
            <person name="Marsh J.W."/>
            <person name="Griffith M.P."/>
            <person name="Snyder D.J."/>
            <person name="Cooper V.S."/>
            <person name="Mustapha M."/>
        </authorList>
    </citation>
    <scope>NUCLEOTIDE SEQUENCE</scope>
    <source>
        <strain evidence="2">STEN00053</strain>
    </source>
</reference>
<gene>
    <name evidence="2" type="ORF">I5V89_12675</name>
    <name evidence="1" type="ORF">QEG23_002187</name>
</gene>
<comment type="caution">
    <text evidence="2">The sequence shown here is derived from an EMBL/GenBank/DDBJ whole genome shotgun (WGS) entry which is preliminary data.</text>
</comment>